<evidence type="ECO:0000313" key="2">
    <source>
        <dbReference type="Proteomes" id="UP001157418"/>
    </source>
</evidence>
<evidence type="ECO:0000313" key="1">
    <source>
        <dbReference type="EMBL" id="CAH1419482.1"/>
    </source>
</evidence>
<keyword evidence="2" id="KW-1185">Reference proteome</keyword>
<dbReference type="Proteomes" id="UP001157418">
    <property type="component" value="Unassembled WGS sequence"/>
</dbReference>
<protein>
    <submittedName>
        <fullName evidence="1">Uncharacterized protein</fullName>
    </submittedName>
</protein>
<gene>
    <name evidence="1" type="ORF">LVIROSA_LOCUS7009</name>
</gene>
<comment type="caution">
    <text evidence="1">The sequence shown here is derived from an EMBL/GenBank/DDBJ whole genome shotgun (WGS) entry which is preliminary data.</text>
</comment>
<accession>A0AAU9LYQ3</accession>
<name>A0AAU9LYQ3_9ASTR</name>
<proteinExistence type="predicted"/>
<organism evidence="1 2">
    <name type="scientific">Lactuca virosa</name>
    <dbReference type="NCBI Taxonomy" id="75947"/>
    <lineage>
        <taxon>Eukaryota</taxon>
        <taxon>Viridiplantae</taxon>
        <taxon>Streptophyta</taxon>
        <taxon>Embryophyta</taxon>
        <taxon>Tracheophyta</taxon>
        <taxon>Spermatophyta</taxon>
        <taxon>Magnoliopsida</taxon>
        <taxon>eudicotyledons</taxon>
        <taxon>Gunneridae</taxon>
        <taxon>Pentapetalae</taxon>
        <taxon>asterids</taxon>
        <taxon>campanulids</taxon>
        <taxon>Asterales</taxon>
        <taxon>Asteraceae</taxon>
        <taxon>Cichorioideae</taxon>
        <taxon>Cichorieae</taxon>
        <taxon>Lactucinae</taxon>
        <taxon>Lactuca</taxon>
    </lineage>
</organism>
<reference evidence="1 2" key="1">
    <citation type="submission" date="2022-01" db="EMBL/GenBank/DDBJ databases">
        <authorList>
            <person name="Xiong W."/>
            <person name="Schranz E."/>
        </authorList>
    </citation>
    <scope>NUCLEOTIDE SEQUENCE [LARGE SCALE GENOMIC DNA]</scope>
</reference>
<dbReference type="EMBL" id="CAKMRJ010000348">
    <property type="protein sequence ID" value="CAH1419482.1"/>
    <property type="molecule type" value="Genomic_DNA"/>
</dbReference>
<sequence length="111" mass="13371">MGHKFNHSLQSTTTQWSSLFFLISKDFRVLIAYNHKGKIESYHRFSLLQNSTLRFRKQMVHIKSIRSFIISKRPIQRFILHNQEPEAKSKSLKDYGFQVEKQIPFVVYYFK</sequence>
<dbReference type="AlphaFoldDB" id="A0AAU9LYQ3"/>